<dbReference type="Gene3D" id="3.30.830.10">
    <property type="entry name" value="Metalloenzyme, LuxS/M16 peptidase-like"/>
    <property type="match status" value="2"/>
</dbReference>
<dbReference type="InterPro" id="IPR007863">
    <property type="entry name" value="Peptidase_M16_C"/>
</dbReference>
<protein>
    <submittedName>
        <fullName evidence="2">Metalloprotease</fullName>
    </submittedName>
</protein>
<comment type="caution">
    <text evidence="2">The sequence shown here is derived from an EMBL/GenBank/DDBJ whole genome shotgun (WGS) entry which is preliminary data.</text>
</comment>
<dbReference type="PANTHER" id="PTHR11851">
    <property type="entry name" value="METALLOPROTEASE"/>
    <property type="match status" value="1"/>
</dbReference>
<dbReference type="GO" id="GO:0046872">
    <property type="term" value="F:metal ion binding"/>
    <property type="evidence" value="ECO:0007669"/>
    <property type="project" value="InterPro"/>
</dbReference>
<keyword evidence="3" id="KW-1185">Reference proteome</keyword>
<evidence type="ECO:0000313" key="2">
    <source>
        <dbReference type="EMBL" id="KRN24757.1"/>
    </source>
</evidence>
<dbReference type="OrthoDB" id="9762085at2"/>
<sequence>MSKEELRLQKQLTDGVVLNLVPTTQFKTISVTVDFIAPADVSALSNRILLAQLLETSSGEYPTQTKLAEKLSWMYGASYGVNVFRYGQSQGLRFSATIVNDQFLGGESLLAELLAFLRSVIDNPLASDGAFDAETFERQQQNLIAYLKSLNDDKQYYAERRLNELYFKTAPFFATSLYGDPATIAGITPASLYADYQTMLATNQVQITIAGDVSLATVEPLLADWQLAPRTTTLNHLLYQRPAQAVVSEQEGQPLQQSKLNMAYRLPVYYRQADFYKALVFNGLFGGTPISMLFKNVREKHSLAYYASSRFDGFTGTLTVQTGIDQSNEEAVKTLIGEQLTAIKNGEFTDEQFDQVVASLINGRESRLDSARSLINQAVLDTVTQTHVSAEEWVNHLHQVTREDVCQIAAQVELQAVFFLRGENS</sequence>
<accession>A0A0R2FFG7</accession>
<dbReference type="AlphaFoldDB" id="A0A0R2FFG7"/>
<organism evidence="2 3">
    <name type="scientific">Secundilactobacillus similis DSM 23365 = JCM 2765</name>
    <dbReference type="NCBI Taxonomy" id="1423804"/>
    <lineage>
        <taxon>Bacteria</taxon>
        <taxon>Bacillati</taxon>
        <taxon>Bacillota</taxon>
        <taxon>Bacilli</taxon>
        <taxon>Lactobacillales</taxon>
        <taxon>Lactobacillaceae</taxon>
        <taxon>Secundilactobacillus</taxon>
    </lineage>
</organism>
<dbReference type="PANTHER" id="PTHR11851:SF186">
    <property type="entry name" value="INACTIVE METALLOPROTEASE YMFF-RELATED"/>
    <property type="match status" value="1"/>
</dbReference>
<feature type="domain" description="Peptidase M16 C-terminal" evidence="1">
    <location>
        <begin position="187"/>
        <end position="360"/>
    </location>
</feature>
<dbReference type="Pfam" id="PF05193">
    <property type="entry name" value="Peptidase_M16_C"/>
    <property type="match status" value="1"/>
</dbReference>
<keyword evidence="2" id="KW-0378">Hydrolase</keyword>
<dbReference type="NCBIfam" id="NF047422">
    <property type="entry name" value="YfmF_fam"/>
    <property type="match status" value="1"/>
</dbReference>
<dbReference type="Proteomes" id="UP000051442">
    <property type="component" value="Unassembled WGS sequence"/>
</dbReference>
<keyword evidence="2" id="KW-0482">Metalloprotease</keyword>
<evidence type="ECO:0000259" key="1">
    <source>
        <dbReference type="Pfam" id="PF05193"/>
    </source>
</evidence>
<dbReference type="STRING" id="1423804.FD14_GL000542"/>
<dbReference type="SUPFAM" id="SSF63411">
    <property type="entry name" value="LuxS/MPP-like metallohydrolase"/>
    <property type="match status" value="2"/>
</dbReference>
<dbReference type="PATRIC" id="fig|1423804.4.peg.584"/>
<dbReference type="InterPro" id="IPR011249">
    <property type="entry name" value="Metalloenz_LuxS/M16"/>
</dbReference>
<proteinExistence type="predicted"/>
<evidence type="ECO:0000313" key="3">
    <source>
        <dbReference type="Proteomes" id="UP000051442"/>
    </source>
</evidence>
<dbReference type="GO" id="GO:0006508">
    <property type="term" value="P:proteolysis"/>
    <property type="evidence" value="ECO:0007669"/>
    <property type="project" value="UniProtKB-KW"/>
</dbReference>
<gene>
    <name evidence="2" type="ORF">FD14_GL000542</name>
</gene>
<dbReference type="InterPro" id="IPR050361">
    <property type="entry name" value="MPP/UQCRC_Complex"/>
</dbReference>
<keyword evidence="2" id="KW-0645">Protease</keyword>
<reference evidence="2 3" key="1">
    <citation type="journal article" date="2015" name="Genome Announc.">
        <title>Expanding the biotechnology potential of lactobacilli through comparative genomics of 213 strains and associated genera.</title>
        <authorList>
            <person name="Sun Z."/>
            <person name="Harris H.M."/>
            <person name="McCann A."/>
            <person name="Guo C."/>
            <person name="Argimon S."/>
            <person name="Zhang W."/>
            <person name="Yang X."/>
            <person name="Jeffery I.B."/>
            <person name="Cooney J.C."/>
            <person name="Kagawa T.F."/>
            <person name="Liu W."/>
            <person name="Song Y."/>
            <person name="Salvetti E."/>
            <person name="Wrobel A."/>
            <person name="Rasinkangas P."/>
            <person name="Parkhill J."/>
            <person name="Rea M.C."/>
            <person name="O'Sullivan O."/>
            <person name="Ritari J."/>
            <person name="Douillard F.P."/>
            <person name="Paul Ross R."/>
            <person name="Yang R."/>
            <person name="Briner A.E."/>
            <person name="Felis G.E."/>
            <person name="de Vos W.M."/>
            <person name="Barrangou R."/>
            <person name="Klaenhammer T.R."/>
            <person name="Caufield P.W."/>
            <person name="Cui Y."/>
            <person name="Zhang H."/>
            <person name="O'Toole P.W."/>
        </authorList>
    </citation>
    <scope>NUCLEOTIDE SEQUENCE [LARGE SCALE GENOMIC DNA]</scope>
    <source>
        <strain evidence="2 3">DSM 23365</strain>
    </source>
</reference>
<dbReference type="EMBL" id="AYZM01000081">
    <property type="protein sequence ID" value="KRN24757.1"/>
    <property type="molecule type" value="Genomic_DNA"/>
</dbReference>
<name>A0A0R2FFG7_9LACO</name>
<dbReference type="GO" id="GO:0008237">
    <property type="term" value="F:metallopeptidase activity"/>
    <property type="evidence" value="ECO:0007669"/>
    <property type="project" value="UniProtKB-KW"/>
</dbReference>